<dbReference type="SUPFAM" id="SSF55816">
    <property type="entry name" value="5'-nucleotidase (syn. UDP-sugar hydrolase), C-terminal domain"/>
    <property type="match status" value="1"/>
</dbReference>
<dbReference type="Pfam" id="PF02872">
    <property type="entry name" value="5_nucleotid_C"/>
    <property type="match status" value="1"/>
</dbReference>
<dbReference type="InterPro" id="IPR036907">
    <property type="entry name" value="5'-Nucleotdase_C_sf"/>
</dbReference>
<dbReference type="EMBL" id="AKKV01000020">
    <property type="protein sequence ID" value="EIT86720.1"/>
    <property type="molecule type" value="Genomic_DNA"/>
</dbReference>
<evidence type="ECO:0000256" key="2">
    <source>
        <dbReference type="RuleBase" id="RU362119"/>
    </source>
</evidence>
<comment type="similarity">
    <text evidence="2">Belongs to the 5'-nucleotidase family.</text>
</comment>
<dbReference type="Proteomes" id="UP000004080">
    <property type="component" value="Unassembled WGS sequence"/>
</dbReference>
<dbReference type="InterPro" id="IPR008334">
    <property type="entry name" value="5'-Nucleotdase_C"/>
</dbReference>
<keyword evidence="1" id="KW-0732">Signal</keyword>
<protein>
    <recommendedName>
        <fullName evidence="7">Bifunctional metallophosphatase/5'-nucleotidase</fullName>
    </recommendedName>
</protein>
<dbReference type="PANTHER" id="PTHR11575">
    <property type="entry name" value="5'-NUCLEOTIDASE-RELATED"/>
    <property type="match status" value="1"/>
</dbReference>
<dbReference type="InterPro" id="IPR029052">
    <property type="entry name" value="Metallo-depent_PP-like"/>
</dbReference>
<comment type="caution">
    <text evidence="5">The sequence shown here is derived from an EMBL/GenBank/DDBJ whole genome shotgun (WGS) entry which is preliminary data.</text>
</comment>
<dbReference type="RefSeq" id="WP_007200915.1">
    <property type="nucleotide sequence ID" value="NZ_AKKV01000020.1"/>
</dbReference>
<dbReference type="GO" id="GO:0008768">
    <property type="term" value="F:UDP-sugar diphosphatase activity"/>
    <property type="evidence" value="ECO:0007669"/>
    <property type="project" value="TreeGrafter"/>
</dbReference>
<dbReference type="GO" id="GO:0000166">
    <property type="term" value="F:nucleotide binding"/>
    <property type="evidence" value="ECO:0007669"/>
    <property type="project" value="UniProtKB-KW"/>
</dbReference>
<accession>I8UIK0</accession>
<dbReference type="STRING" id="1196324.A374_04079"/>
<dbReference type="Pfam" id="PF00149">
    <property type="entry name" value="Metallophos"/>
    <property type="match status" value="1"/>
</dbReference>
<reference evidence="5 6" key="1">
    <citation type="journal article" date="2012" name="J. Bacteriol.">
        <title>Genome of Bacillus macauensis ZFHKF-1, a Long-Chain-Forming Bacterium.</title>
        <authorList>
            <person name="Cai L."/>
            <person name="Zhang T."/>
        </authorList>
    </citation>
    <scope>NUCLEOTIDE SEQUENCE [LARGE SCALE GENOMIC DNA]</scope>
    <source>
        <strain evidence="5 6">ZFHKF-1</strain>
    </source>
</reference>
<dbReference type="Gene3D" id="3.60.21.10">
    <property type="match status" value="1"/>
</dbReference>
<evidence type="ECO:0000256" key="1">
    <source>
        <dbReference type="ARBA" id="ARBA00022729"/>
    </source>
</evidence>
<evidence type="ECO:0000259" key="3">
    <source>
        <dbReference type="Pfam" id="PF00149"/>
    </source>
</evidence>
<evidence type="ECO:0008006" key="7">
    <source>
        <dbReference type="Google" id="ProtNLM"/>
    </source>
</evidence>
<name>I8UIK0_9BACL</name>
<dbReference type="InterPro" id="IPR006179">
    <property type="entry name" value="5_nucleotidase/apyrase"/>
</dbReference>
<dbReference type="eggNOG" id="COG0737">
    <property type="taxonomic scope" value="Bacteria"/>
</dbReference>
<dbReference type="InterPro" id="IPR004843">
    <property type="entry name" value="Calcineurin-like_PHP"/>
</dbReference>
<sequence length="465" mass="51310">MKCRILHTNDIHSNFQAFAQAATVIKEHRKGDTLLLDGGDFADFRSIELQGTDGCAAVELLDALGYDALTIGNNECFGKLDRLQKMANAGKVTFLSNNIHNLDHTPVTGVLPATIRTINGIRFLLTGSSPDQGPFNEGLGITITCYKEALKKVLATYRELYDVCIVLNHIGTQADHELAREIEGIDLILSAHDHQLYETPRMENGVMIHSAGAFGQHVGLIDIEVTTSGVVLLHSATISTATAKKDEQILAVLAANKKKAITRLQKPLSQLAQPLWHDMMEENPMTNLLADGLRDLLNCEFSIIGSGLVNGGCFDTITMKKLIEICPSPLNPTRVTIQGKQLKEALAATLEPTKCLQEARAPGFRGIYAGRLHISGGCVRHNGTELLSFTIGGEEVKDEQWYEVATSDHTERCPVYTMLHHYKNPTYCAEELKDVLRMYATQEKWVKKAYEHRFVLSEQEVVASS</sequence>
<dbReference type="GO" id="GO:0009166">
    <property type="term" value="P:nucleotide catabolic process"/>
    <property type="evidence" value="ECO:0007669"/>
    <property type="project" value="InterPro"/>
</dbReference>
<evidence type="ECO:0000259" key="4">
    <source>
        <dbReference type="Pfam" id="PF02872"/>
    </source>
</evidence>
<feature type="domain" description="5'-Nucleotidase C-terminal" evidence="4">
    <location>
        <begin position="278"/>
        <end position="410"/>
    </location>
</feature>
<organism evidence="5 6">
    <name type="scientific">Fictibacillus macauensis ZFHKF-1</name>
    <dbReference type="NCBI Taxonomy" id="1196324"/>
    <lineage>
        <taxon>Bacteria</taxon>
        <taxon>Bacillati</taxon>
        <taxon>Bacillota</taxon>
        <taxon>Bacilli</taxon>
        <taxon>Bacillales</taxon>
        <taxon>Fictibacillaceae</taxon>
        <taxon>Fictibacillus</taxon>
    </lineage>
</organism>
<dbReference type="AlphaFoldDB" id="I8UIK0"/>
<dbReference type="Gene3D" id="3.90.780.10">
    <property type="entry name" value="5'-Nucleotidase, C-terminal domain"/>
    <property type="match status" value="1"/>
</dbReference>
<dbReference type="SUPFAM" id="SSF56300">
    <property type="entry name" value="Metallo-dependent phosphatases"/>
    <property type="match status" value="1"/>
</dbReference>
<dbReference type="PRINTS" id="PR01607">
    <property type="entry name" value="APYRASEFAMLY"/>
</dbReference>
<keyword evidence="6" id="KW-1185">Reference proteome</keyword>
<proteinExistence type="inferred from homology"/>
<dbReference type="PANTHER" id="PTHR11575:SF23">
    <property type="entry name" value="5-NUCLEOTIDASE FAMILY PROTEIN"/>
    <property type="match status" value="1"/>
</dbReference>
<dbReference type="PATRIC" id="fig|1196324.3.peg.828"/>
<dbReference type="OrthoDB" id="9793179at2"/>
<dbReference type="GO" id="GO:0030288">
    <property type="term" value="C:outer membrane-bounded periplasmic space"/>
    <property type="evidence" value="ECO:0007669"/>
    <property type="project" value="TreeGrafter"/>
</dbReference>
<evidence type="ECO:0000313" key="6">
    <source>
        <dbReference type="Proteomes" id="UP000004080"/>
    </source>
</evidence>
<evidence type="ECO:0000313" key="5">
    <source>
        <dbReference type="EMBL" id="EIT86720.1"/>
    </source>
</evidence>
<dbReference type="GO" id="GO:0008253">
    <property type="term" value="F:5'-nucleotidase activity"/>
    <property type="evidence" value="ECO:0007669"/>
    <property type="project" value="TreeGrafter"/>
</dbReference>
<keyword evidence="2" id="KW-0378">Hydrolase</keyword>
<gene>
    <name evidence="5" type="ORF">A374_04079</name>
</gene>
<feature type="domain" description="Calcineurin-like phosphoesterase" evidence="3">
    <location>
        <begin position="4"/>
        <end position="195"/>
    </location>
</feature>
<keyword evidence="2" id="KW-0547">Nucleotide-binding</keyword>